<keyword evidence="1" id="KW-0479">Metal-binding</keyword>
<feature type="region of interest" description="Disordered" evidence="2">
    <location>
        <begin position="197"/>
        <end position="324"/>
    </location>
</feature>
<comment type="caution">
    <text evidence="4">The sequence shown here is derived from an EMBL/GenBank/DDBJ whole genome shotgun (WGS) entry which is preliminary data.</text>
</comment>
<reference evidence="4" key="1">
    <citation type="submission" date="2020-06" db="EMBL/GenBank/DDBJ databases">
        <authorList>
            <person name="Onetto C."/>
        </authorList>
    </citation>
    <scope>NUCLEOTIDE SEQUENCE</scope>
</reference>
<gene>
    <name evidence="4" type="ORF">AWRI4233_LOCUS3300</name>
</gene>
<feature type="compositionally biased region" description="Basic residues" evidence="2">
    <location>
        <begin position="198"/>
        <end position="207"/>
    </location>
</feature>
<feature type="region of interest" description="Disordered" evidence="2">
    <location>
        <begin position="119"/>
        <end position="140"/>
    </location>
</feature>
<feature type="region of interest" description="Disordered" evidence="2">
    <location>
        <begin position="343"/>
        <end position="412"/>
    </location>
</feature>
<feature type="compositionally biased region" description="Low complexity" evidence="2">
    <location>
        <begin position="228"/>
        <end position="238"/>
    </location>
</feature>
<keyword evidence="1" id="KW-0863">Zinc-finger</keyword>
<protein>
    <recommendedName>
        <fullName evidence="3">C3H1-type domain-containing protein</fullName>
    </recommendedName>
</protein>
<evidence type="ECO:0000256" key="2">
    <source>
        <dbReference type="SAM" id="MobiDB-lite"/>
    </source>
</evidence>
<evidence type="ECO:0000259" key="3">
    <source>
        <dbReference type="PROSITE" id="PS50103"/>
    </source>
</evidence>
<name>A0A9N8PEN4_9PEZI</name>
<evidence type="ECO:0000313" key="5">
    <source>
        <dbReference type="Proteomes" id="UP000714618"/>
    </source>
</evidence>
<dbReference type="InterPro" id="IPR000571">
    <property type="entry name" value="Znf_CCCH"/>
</dbReference>
<feature type="domain" description="C3H1-type" evidence="3">
    <location>
        <begin position="146"/>
        <end position="176"/>
    </location>
</feature>
<evidence type="ECO:0000313" key="4">
    <source>
        <dbReference type="EMBL" id="CAD0091417.1"/>
    </source>
</evidence>
<accession>A0A9N8PEN4</accession>
<dbReference type="PROSITE" id="PS50103">
    <property type="entry name" value="ZF_C3H1"/>
    <property type="match status" value="1"/>
</dbReference>
<feature type="zinc finger region" description="C3H1-type" evidence="1">
    <location>
        <begin position="146"/>
        <end position="176"/>
    </location>
</feature>
<proteinExistence type="predicted"/>
<feature type="compositionally biased region" description="Low complexity" evidence="2">
    <location>
        <begin position="267"/>
        <end position="292"/>
    </location>
</feature>
<dbReference type="GO" id="GO:0008270">
    <property type="term" value="F:zinc ion binding"/>
    <property type="evidence" value="ECO:0007669"/>
    <property type="project" value="UniProtKB-KW"/>
</dbReference>
<keyword evidence="5" id="KW-1185">Reference proteome</keyword>
<feature type="compositionally biased region" description="Polar residues" evidence="2">
    <location>
        <begin position="119"/>
        <end position="128"/>
    </location>
</feature>
<dbReference type="AlphaFoldDB" id="A0A9N8PEN4"/>
<evidence type="ECO:0000256" key="1">
    <source>
        <dbReference type="PROSITE-ProRule" id="PRU00723"/>
    </source>
</evidence>
<dbReference type="EMBL" id="CAIJEO010000004">
    <property type="protein sequence ID" value="CAD0091417.1"/>
    <property type="molecule type" value="Genomic_DNA"/>
</dbReference>
<sequence>MSAYAPPGSMAWSVPQYPAAMPAQSMPTPPLKFFIERNDGSLVPLVPVDELPDDVRLLGVPSTLDASQVKGMLFLGREPSARIKFSHARSRSIRESEASSLHMHTQPLPAPTYVSVPTATAKSLNSSKPGPYNVRPVAPSGIEPDQRKKIYCTYWIQNQGQCAFTQQGCIYKHEMPEDKETLESIGLKSVPAWWRKEQARKKSKAKRTERNGSISEWEVVERHQTENSVVHSGSSVHVRAPSLRPASTPITKQVVHQYRSEPTAQKDASSSDIASDAATAGSSAPALSPPGGVKLGAAKTPVRGPPSLPFRKQTVDSPIEDGDEEDLIDFDVLVPLSSPGISSLSQASPEALAGPQSKADVVSRRSKVVTKGGVSMSPGTGTRSSNKGSNRRGSAENKIVSPMRQRNTAKGKVETGIEKVEHGSGVSRRGRVKTKAVAEVAAKATGEIDTQSDGEA</sequence>
<feature type="compositionally biased region" description="Low complexity" evidence="2">
    <location>
        <begin position="383"/>
        <end position="392"/>
    </location>
</feature>
<organism evidence="4 5">
    <name type="scientific">Aureobasidium mustum</name>
    <dbReference type="NCBI Taxonomy" id="2773714"/>
    <lineage>
        <taxon>Eukaryota</taxon>
        <taxon>Fungi</taxon>
        <taxon>Dikarya</taxon>
        <taxon>Ascomycota</taxon>
        <taxon>Pezizomycotina</taxon>
        <taxon>Dothideomycetes</taxon>
        <taxon>Dothideomycetidae</taxon>
        <taxon>Dothideales</taxon>
        <taxon>Saccotheciaceae</taxon>
        <taxon>Aureobasidium</taxon>
    </lineage>
</organism>
<dbReference type="OrthoDB" id="5355510at2759"/>
<keyword evidence="1" id="KW-0862">Zinc</keyword>
<dbReference type="Proteomes" id="UP000714618">
    <property type="component" value="Unassembled WGS sequence"/>
</dbReference>